<dbReference type="EMBL" id="JAAAIL010003345">
    <property type="protein sequence ID" value="KAG0251056.1"/>
    <property type="molecule type" value="Genomic_DNA"/>
</dbReference>
<feature type="compositionally biased region" description="Basic and acidic residues" evidence="1">
    <location>
        <begin position="326"/>
        <end position="335"/>
    </location>
</feature>
<evidence type="ECO:0000313" key="3">
    <source>
        <dbReference type="Proteomes" id="UP001194580"/>
    </source>
</evidence>
<feature type="region of interest" description="Disordered" evidence="1">
    <location>
        <begin position="281"/>
        <end position="335"/>
    </location>
</feature>
<dbReference type="AlphaFoldDB" id="A0AAD4H0G1"/>
<sequence length="335" mass="38394">MLGVNSQTPLQRLLEFISTKLNRELAFAIVDRVTNRSKDLDGIIACDFKMVLSASSRFLDHYAMNQMRIELAQSYGFQHRVIDPQSLFQDISGDDLSRENLLWRSICTLVEKVGCEVDKVYLVMASRMVEKRWYTESMQDNPRLDSALDEIPHVRANTYEAESTVANKNRRGKGKGRGGKERDKPVLSQTEFAARMKELFPKAPSAMPRRSKIIKTVHSKTTSAVRKFANTISDLDVSEETQLGYTNDFKTILATFEENPEKMKAFQEFNQWWDAKRKMDGIVQDQDQNPRKRRDTQWISGRGSKQIGYQGRGRGTGHGRKKGRGREKEEKSSNA</sequence>
<comment type="caution">
    <text evidence="2">The sequence shown here is derived from an EMBL/GenBank/DDBJ whole genome shotgun (WGS) entry which is preliminary data.</text>
</comment>
<feature type="region of interest" description="Disordered" evidence="1">
    <location>
        <begin position="159"/>
        <end position="185"/>
    </location>
</feature>
<evidence type="ECO:0000256" key="1">
    <source>
        <dbReference type="SAM" id="MobiDB-lite"/>
    </source>
</evidence>
<organism evidence="2 3">
    <name type="scientific">Linnemannia exigua</name>
    <dbReference type="NCBI Taxonomy" id="604196"/>
    <lineage>
        <taxon>Eukaryota</taxon>
        <taxon>Fungi</taxon>
        <taxon>Fungi incertae sedis</taxon>
        <taxon>Mucoromycota</taxon>
        <taxon>Mortierellomycotina</taxon>
        <taxon>Mortierellomycetes</taxon>
        <taxon>Mortierellales</taxon>
        <taxon>Mortierellaceae</taxon>
        <taxon>Linnemannia</taxon>
    </lineage>
</organism>
<dbReference type="Proteomes" id="UP001194580">
    <property type="component" value="Unassembled WGS sequence"/>
</dbReference>
<reference evidence="2" key="1">
    <citation type="journal article" date="2020" name="Fungal Divers.">
        <title>Resolving the Mortierellaceae phylogeny through synthesis of multi-gene phylogenetics and phylogenomics.</title>
        <authorList>
            <person name="Vandepol N."/>
            <person name="Liber J."/>
            <person name="Desiro A."/>
            <person name="Na H."/>
            <person name="Kennedy M."/>
            <person name="Barry K."/>
            <person name="Grigoriev I.V."/>
            <person name="Miller A.N."/>
            <person name="O'Donnell K."/>
            <person name="Stajich J.E."/>
            <person name="Bonito G."/>
        </authorList>
    </citation>
    <scope>NUCLEOTIDE SEQUENCE</scope>
    <source>
        <strain evidence="2">NRRL 28262</strain>
    </source>
</reference>
<protein>
    <submittedName>
        <fullName evidence="2">Uncharacterized protein</fullName>
    </submittedName>
</protein>
<accession>A0AAD4H0G1</accession>
<feature type="compositionally biased region" description="Basic residues" evidence="1">
    <location>
        <begin position="168"/>
        <end position="177"/>
    </location>
</feature>
<proteinExistence type="predicted"/>
<feature type="compositionally biased region" description="Basic residues" evidence="1">
    <location>
        <begin position="315"/>
        <end position="325"/>
    </location>
</feature>
<name>A0AAD4H0G1_9FUNG</name>
<gene>
    <name evidence="2" type="ORF">BGZ95_007004</name>
</gene>
<evidence type="ECO:0000313" key="2">
    <source>
        <dbReference type="EMBL" id="KAG0251056.1"/>
    </source>
</evidence>
<keyword evidence="3" id="KW-1185">Reference proteome</keyword>